<dbReference type="Proteomes" id="UP000198876">
    <property type="component" value="Unassembled WGS sequence"/>
</dbReference>
<dbReference type="Pfam" id="PF00571">
    <property type="entry name" value="CBS"/>
    <property type="match status" value="2"/>
</dbReference>
<evidence type="ECO:0000313" key="4">
    <source>
        <dbReference type="EMBL" id="SFG44655.1"/>
    </source>
</evidence>
<dbReference type="InterPro" id="IPR000644">
    <property type="entry name" value="CBS_dom"/>
</dbReference>
<dbReference type="AlphaFoldDB" id="A0A1I2RVE3"/>
<dbReference type="PANTHER" id="PTHR43080:SF2">
    <property type="entry name" value="CBS DOMAIN-CONTAINING PROTEIN"/>
    <property type="match status" value="1"/>
</dbReference>
<dbReference type="SUPFAM" id="SSF54631">
    <property type="entry name" value="CBS-domain pair"/>
    <property type="match status" value="1"/>
</dbReference>
<proteinExistence type="predicted"/>
<dbReference type="OrthoDB" id="43333at2157"/>
<protein>
    <submittedName>
        <fullName evidence="4">CBS domain-containing protein</fullName>
    </submittedName>
</protein>
<dbReference type="EMBL" id="FOOQ01000002">
    <property type="protein sequence ID" value="SFG44655.1"/>
    <property type="molecule type" value="Genomic_DNA"/>
</dbReference>
<name>A0A1I2RVE3_9EURY</name>
<evidence type="ECO:0000256" key="1">
    <source>
        <dbReference type="ARBA" id="ARBA00023122"/>
    </source>
</evidence>
<dbReference type="InterPro" id="IPR051257">
    <property type="entry name" value="Diverse_CBS-Domain"/>
</dbReference>
<keyword evidence="1 2" id="KW-0129">CBS domain</keyword>
<feature type="domain" description="CBS" evidence="3">
    <location>
        <begin position="108"/>
        <end position="167"/>
    </location>
</feature>
<dbReference type="Gene3D" id="3.10.580.10">
    <property type="entry name" value="CBS-domain"/>
    <property type="match status" value="2"/>
</dbReference>
<evidence type="ECO:0000313" key="5">
    <source>
        <dbReference type="Proteomes" id="UP000198876"/>
    </source>
</evidence>
<accession>A0A1I2RVE3</accession>
<dbReference type="STRING" id="553467.SAMN04488063_2075"/>
<evidence type="ECO:0000256" key="2">
    <source>
        <dbReference type="PROSITE-ProRule" id="PRU00703"/>
    </source>
</evidence>
<sequence>MHAVARDVMTPDVKTVSPDDDVSEVLGRLARANFNGFPVVDDENRVVGIVTQHDLVGLFQTRDRTLWIPIGFPPFMETLTYAVDVSWDDLDLGIDLLRNVDKPIREVMTEEVVTVSPDTDIDEMLELLTGETRDINRLPVVDEAGRLVGIVARQDVLRTLRDERRATDDGREADEGAGAGA</sequence>
<feature type="domain" description="CBS" evidence="3">
    <location>
        <begin position="9"/>
        <end position="66"/>
    </location>
</feature>
<dbReference type="PANTHER" id="PTHR43080">
    <property type="entry name" value="CBS DOMAIN-CONTAINING PROTEIN CBSX3, MITOCHONDRIAL"/>
    <property type="match status" value="1"/>
</dbReference>
<reference evidence="5" key="1">
    <citation type="submission" date="2016-10" db="EMBL/GenBank/DDBJ databases">
        <authorList>
            <person name="Varghese N."/>
            <person name="Submissions S."/>
        </authorList>
    </citation>
    <scope>NUCLEOTIDE SEQUENCE [LARGE SCALE GENOMIC DNA]</scope>
    <source>
        <strain evidence="5">CGMCC 1.7739</strain>
    </source>
</reference>
<dbReference type="InterPro" id="IPR046342">
    <property type="entry name" value="CBS_dom_sf"/>
</dbReference>
<evidence type="ECO:0000259" key="3">
    <source>
        <dbReference type="PROSITE" id="PS51371"/>
    </source>
</evidence>
<dbReference type="PROSITE" id="PS51371">
    <property type="entry name" value="CBS"/>
    <property type="match status" value="2"/>
</dbReference>
<dbReference type="SMART" id="SM00116">
    <property type="entry name" value="CBS"/>
    <property type="match status" value="2"/>
</dbReference>
<dbReference type="RefSeq" id="WP_092891871.1">
    <property type="nucleotide sequence ID" value="NZ_FOOQ01000002.1"/>
</dbReference>
<organism evidence="4 5">
    <name type="scientific">Halopelagius inordinatus</name>
    <dbReference type="NCBI Taxonomy" id="553467"/>
    <lineage>
        <taxon>Archaea</taxon>
        <taxon>Methanobacteriati</taxon>
        <taxon>Methanobacteriota</taxon>
        <taxon>Stenosarchaea group</taxon>
        <taxon>Halobacteria</taxon>
        <taxon>Halobacteriales</taxon>
        <taxon>Haloferacaceae</taxon>
    </lineage>
</organism>
<keyword evidence="5" id="KW-1185">Reference proteome</keyword>
<gene>
    <name evidence="4" type="ORF">SAMN04488063_2075</name>
</gene>